<feature type="region of interest" description="Disordered" evidence="20">
    <location>
        <begin position="1"/>
        <end position="301"/>
    </location>
</feature>
<dbReference type="InterPro" id="IPR013087">
    <property type="entry name" value="Znf_C2H2_type"/>
</dbReference>
<dbReference type="Ensembl" id="ENSDLAT00005074949.1">
    <property type="protein sequence ID" value="ENSDLAP00005071345.1"/>
    <property type="gene ID" value="ENSDLAG00005029357.1"/>
</dbReference>
<dbReference type="Proteomes" id="UP000694389">
    <property type="component" value="Unassembled WGS sequence"/>
</dbReference>
<dbReference type="GO" id="GO:0001228">
    <property type="term" value="F:DNA-binding transcription activator activity, RNA polymerase II-specific"/>
    <property type="evidence" value="ECO:0007669"/>
    <property type="project" value="TreeGrafter"/>
</dbReference>
<accession>A0A8P4K1Y6</accession>
<keyword evidence="11" id="KW-0833">Ubl conjugation pathway</keyword>
<feature type="compositionally biased region" description="Polar residues" evidence="20">
    <location>
        <begin position="233"/>
        <end position="242"/>
    </location>
</feature>
<reference evidence="22" key="1">
    <citation type="submission" date="2025-08" db="UniProtKB">
        <authorList>
            <consortium name="Ensembl"/>
        </authorList>
    </citation>
    <scope>IDENTIFICATION</scope>
</reference>
<feature type="compositionally biased region" description="Acidic residues" evidence="20">
    <location>
        <begin position="213"/>
        <end position="231"/>
    </location>
</feature>
<evidence type="ECO:0000256" key="7">
    <source>
        <dbReference type="ARBA" id="ARBA00022679"/>
    </source>
</evidence>
<dbReference type="FunFam" id="3.30.160.60:FF:000356">
    <property type="entry name" value="E3 ubiquitin-protein ligase ZFP91"/>
    <property type="match status" value="1"/>
</dbReference>
<dbReference type="InterPro" id="IPR036236">
    <property type="entry name" value="Znf_C2H2_sf"/>
</dbReference>
<dbReference type="GO" id="GO:0008270">
    <property type="term" value="F:zinc ion binding"/>
    <property type="evidence" value="ECO:0007669"/>
    <property type="project" value="UniProtKB-KW"/>
</dbReference>
<feature type="compositionally biased region" description="Basic and acidic residues" evidence="20">
    <location>
        <begin position="255"/>
        <end position="276"/>
    </location>
</feature>
<dbReference type="PANTHER" id="PTHR24376:SF235">
    <property type="entry name" value="C2H2-TYPE DOMAIN-CONTAINING PROTEIN"/>
    <property type="match status" value="1"/>
</dbReference>
<sequence length="783" mass="86226">MEPAGDRTGGVNKGEEPAEDKAAEQTPATSTTVTPRRGLRDRGAGRPRSGVSASVTDVNGAASSPQSSGRVLRDRSTRAVPAWLKDTKSSDDDEDEPTPDTGATKRRKVSNSRRKKNSESAGSVEAGGGVAGDSLQGTDSEDLKKPATDAQALPTRRPPAQTRAKPPSGRAVRGSAKPVCKTEPGMENPAAVEAELNNKEKYEIKKKEKESEDVAEPVLDDEDPQFQDDPNDLNYQPQSQSGAEEEEGLSSDEDVPFRDDLNDQSYDPKAERDVPKPKRRVPPRQKEKKEKEKAPKKEKEVAEIKIEGLDNLESVEEEVKLEEEIVEDPDGPRKRGRRKKDDKTPRLPKRRKKPPVQYVRCEMEGCGTVLAHPRYLQHHIKYQHLLKKKYVCPHPSCGRLFRLQKQLLRHAKHHTDQRDYICEFCARAFKSSHNLAVHRMIHTGEKPLQCEICGFTCRQKASLNWHMKKHDADATYQFSCSICGKKFEKKDCVVAHKAKSHPEVLIAEALAANAGALITTPASLLELPGNPMQAEVTSLDMSQIGHDGQVDQVSQEGQVGQQVAQVSQMGHVTQQVSHQVVLLGQDQSLHTMQVPVTIALSPIDPPSPADNQQQTHLQLQMPVQFVQAAQQPQQPQIQQLTLHSSSVVTQHQPQIQSLQSYSSQQQNQGQTQILQMTFQPVSQSQTHIQQIPILATSQQLQTLQAAAPSPPLLSSSHPHSQDPTSTNGDSFILDSPVLSSSSQSVSSLQHTETVGEDGVIWEQTGQGGVLSDNSERHVQQALL</sequence>
<evidence type="ECO:0000313" key="22">
    <source>
        <dbReference type="Ensembl" id="ENSDLAP00005071345.1"/>
    </source>
</evidence>
<comment type="similarity">
    <text evidence="4">Belongs to the krueppel C2H2-type zinc-finger protein family.</text>
</comment>
<comment type="subunit">
    <text evidence="15">Interacts with MAP3K14/NIK.</text>
</comment>
<dbReference type="PANTHER" id="PTHR24376">
    <property type="entry name" value="ZINC FINGER PROTEIN"/>
    <property type="match status" value="1"/>
</dbReference>
<dbReference type="CTD" id="80829"/>
<evidence type="ECO:0000256" key="18">
    <source>
        <dbReference type="ARBA" id="ARBA00079395"/>
    </source>
</evidence>
<dbReference type="GO" id="GO:0005634">
    <property type="term" value="C:nucleus"/>
    <property type="evidence" value="ECO:0007669"/>
    <property type="project" value="UniProtKB-SubCell"/>
</dbReference>
<feature type="region of interest" description="Disordered" evidence="20">
    <location>
        <begin position="323"/>
        <end position="355"/>
    </location>
</feature>
<evidence type="ECO:0000256" key="12">
    <source>
        <dbReference type="ARBA" id="ARBA00022833"/>
    </source>
</evidence>
<dbReference type="OMA" id="AKPVCKT"/>
<evidence type="ECO:0000256" key="11">
    <source>
        <dbReference type="ARBA" id="ARBA00022786"/>
    </source>
</evidence>
<evidence type="ECO:0000256" key="4">
    <source>
        <dbReference type="ARBA" id="ARBA00006991"/>
    </source>
</evidence>
<feature type="domain" description="C2H2-type" evidence="21">
    <location>
        <begin position="390"/>
        <end position="419"/>
    </location>
</feature>
<keyword evidence="8" id="KW-0479">Metal-binding</keyword>
<name>A0A8P4K1Y6_DICLA</name>
<evidence type="ECO:0000256" key="2">
    <source>
        <dbReference type="ARBA" id="ARBA00004123"/>
    </source>
</evidence>
<organism evidence="22 23">
    <name type="scientific">Dicentrarchus labrax</name>
    <name type="common">European seabass</name>
    <name type="synonym">Morone labrax</name>
    <dbReference type="NCBI Taxonomy" id="13489"/>
    <lineage>
        <taxon>Eukaryota</taxon>
        <taxon>Metazoa</taxon>
        <taxon>Chordata</taxon>
        <taxon>Craniata</taxon>
        <taxon>Vertebrata</taxon>
        <taxon>Euteleostomi</taxon>
        <taxon>Actinopterygii</taxon>
        <taxon>Neopterygii</taxon>
        <taxon>Teleostei</taxon>
        <taxon>Neoteleostei</taxon>
        <taxon>Acanthomorphata</taxon>
        <taxon>Eupercaria</taxon>
        <taxon>Moronidae</taxon>
        <taxon>Dicentrarchus</taxon>
    </lineage>
</organism>
<feature type="compositionally biased region" description="Basic and acidic residues" evidence="20">
    <location>
        <begin position="284"/>
        <end position="301"/>
    </location>
</feature>
<feature type="compositionally biased region" description="Polar residues" evidence="20">
    <location>
        <begin position="51"/>
        <end position="69"/>
    </location>
</feature>
<comment type="subcellular location">
    <subcellularLocation>
        <location evidence="2">Nucleus</location>
    </subcellularLocation>
</comment>
<evidence type="ECO:0000256" key="14">
    <source>
        <dbReference type="ARBA" id="ARBA00054990"/>
    </source>
</evidence>
<keyword evidence="7" id="KW-0808">Transferase</keyword>
<evidence type="ECO:0000256" key="15">
    <source>
        <dbReference type="ARBA" id="ARBA00065249"/>
    </source>
</evidence>
<dbReference type="GeneID" id="127355419"/>
<evidence type="ECO:0000256" key="10">
    <source>
        <dbReference type="ARBA" id="ARBA00022771"/>
    </source>
</evidence>
<dbReference type="FunFam" id="3.30.160.60:FF:000183">
    <property type="entry name" value="E3 ubiquitin-protein ligase ZFP91"/>
    <property type="match status" value="1"/>
</dbReference>
<evidence type="ECO:0000256" key="16">
    <source>
        <dbReference type="ARBA" id="ARBA00071305"/>
    </source>
</evidence>
<comment type="function">
    <text evidence="14">Atypical E3 ubiquitin-protein ligase that mediates 'Lys-63'-linked ubiquitination of MAP3K14/NIK, leading to stabilize and activate MAP3K14/NIK. It thereby acts as an activator of the non-canonical NF-kappa-B2/NFKB2 pathway. May also play an important role in cell proliferation and/or anti-apoptosis.</text>
</comment>
<evidence type="ECO:0000256" key="3">
    <source>
        <dbReference type="ARBA" id="ARBA00004906"/>
    </source>
</evidence>
<feature type="compositionally biased region" description="Low complexity" evidence="20">
    <location>
        <begin position="704"/>
        <end position="718"/>
    </location>
</feature>
<evidence type="ECO:0000256" key="20">
    <source>
        <dbReference type="SAM" id="MobiDB-lite"/>
    </source>
</evidence>
<dbReference type="AlphaFoldDB" id="A0A8P4K1Y6"/>
<proteinExistence type="inferred from homology"/>
<keyword evidence="9" id="KW-0677">Repeat</keyword>
<evidence type="ECO:0000256" key="17">
    <source>
        <dbReference type="ARBA" id="ARBA00077489"/>
    </source>
</evidence>
<dbReference type="SMART" id="SM00355">
    <property type="entry name" value="ZnF_C2H2"/>
    <property type="match status" value="5"/>
</dbReference>
<evidence type="ECO:0000256" key="6">
    <source>
        <dbReference type="ARBA" id="ARBA00022553"/>
    </source>
</evidence>
<keyword evidence="23" id="KW-1185">Reference proteome</keyword>
<reference evidence="22" key="2">
    <citation type="submission" date="2025-09" db="UniProtKB">
        <authorList>
            <consortium name="Ensembl"/>
        </authorList>
    </citation>
    <scope>IDENTIFICATION</scope>
</reference>
<evidence type="ECO:0000256" key="13">
    <source>
        <dbReference type="ARBA" id="ARBA00023242"/>
    </source>
</evidence>
<dbReference type="PROSITE" id="PS00028">
    <property type="entry name" value="ZINC_FINGER_C2H2_1"/>
    <property type="match status" value="4"/>
</dbReference>
<dbReference type="GeneTree" id="ENSGT00940000156393"/>
<feature type="region of interest" description="Disordered" evidence="20">
    <location>
        <begin position="704"/>
        <end position="737"/>
    </location>
</feature>
<evidence type="ECO:0000256" key="1">
    <source>
        <dbReference type="ARBA" id="ARBA00000900"/>
    </source>
</evidence>
<comment type="pathway">
    <text evidence="3">Protein modification; protein ubiquitination.</text>
</comment>
<keyword evidence="6" id="KW-0597">Phosphoprotein</keyword>
<feature type="compositionally biased region" description="Basic residues" evidence="20">
    <location>
        <begin position="104"/>
        <end position="116"/>
    </location>
</feature>
<dbReference type="Gene3D" id="3.30.160.60">
    <property type="entry name" value="Classic Zinc Finger"/>
    <property type="match status" value="4"/>
</dbReference>
<comment type="catalytic activity">
    <reaction evidence="1">
        <text>S-ubiquitinyl-[E2 ubiquitin-conjugating enzyme]-L-cysteine + [acceptor protein]-L-lysine = [E2 ubiquitin-conjugating enzyme]-L-cysteine + N(6)-ubiquitinyl-[acceptor protein]-L-lysine.</text>
        <dbReference type="EC" id="2.3.2.27"/>
    </reaction>
</comment>
<evidence type="ECO:0000256" key="5">
    <source>
        <dbReference type="ARBA" id="ARBA00012483"/>
    </source>
</evidence>
<dbReference type="GO" id="GO:0061630">
    <property type="term" value="F:ubiquitin protein ligase activity"/>
    <property type="evidence" value="ECO:0007669"/>
    <property type="project" value="UniProtKB-EC"/>
</dbReference>
<keyword evidence="13" id="KW-0539">Nucleus</keyword>
<dbReference type="PROSITE" id="PS50157">
    <property type="entry name" value="ZINC_FINGER_C2H2_2"/>
    <property type="match status" value="4"/>
</dbReference>
<feature type="compositionally biased region" description="Basic and acidic residues" evidence="20">
    <location>
        <begin position="196"/>
        <end position="212"/>
    </location>
</feature>
<dbReference type="Pfam" id="PF00096">
    <property type="entry name" value="zf-C2H2"/>
    <property type="match status" value="2"/>
</dbReference>
<evidence type="ECO:0000256" key="9">
    <source>
        <dbReference type="ARBA" id="ARBA00022737"/>
    </source>
</evidence>
<dbReference type="SUPFAM" id="SSF57667">
    <property type="entry name" value="beta-beta-alpha zinc fingers"/>
    <property type="match status" value="3"/>
</dbReference>
<dbReference type="EC" id="2.3.2.27" evidence="5"/>
<feature type="domain" description="C2H2-type" evidence="21">
    <location>
        <begin position="448"/>
        <end position="475"/>
    </location>
</feature>
<dbReference type="OrthoDB" id="7852576at2759"/>
<gene>
    <name evidence="22" type="primary">zfp91</name>
</gene>
<dbReference type="GO" id="GO:0000978">
    <property type="term" value="F:RNA polymerase II cis-regulatory region sequence-specific DNA binding"/>
    <property type="evidence" value="ECO:0007669"/>
    <property type="project" value="TreeGrafter"/>
</dbReference>
<evidence type="ECO:0000259" key="21">
    <source>
        <dbReference type="PROSITE" id="PS50157"/>
    </source>
</evidence>
<evidence type="ECO:0000313" key="23">
    <source>
        <dbReference type="Proteomes" id="UP000694389"/>
    </source>
</evidence>
<feature type="compositionally biased region" description="Acidic residues" evidence="20">
    <location>
        <begin position="243"/>
        <end position="254"/>
    </location>
</feature>
<protein>
    <recommendedName>
        <fullName evidence="16">E3 ubiquitin-protein ligase ZFP91</fullName>
        <ecNumber evidence="5">2.3.2.27</ecNumber>
    </recommendedName>
    <alternativeName>
        <fullName evidence="17">RING-type E3 ubiquitin transferase ZFP91</fullName>
    </alternativeName>
    <alternativeName>
        <fullName evidence="18">Zinc finger protein 91 homolog</fullName>
    </alternativeName>
</protein>
<dbReference type="RefSeq" id="XP_051242224.1">
    <property type="nucleotide sequence ID" value="XM_051386264.1"/>
</dbReference>
<keyword evidence="12" id="KW-0862">Zinc</keyword>
<evidence type="ECO:0000256" key="19">
    <source>
        <dbReference type="PROSITE-ProRule" id="PRU00042"/>
    </source>
</evidence>
<feature type="domain" description="C2H2-type" evidence="21">
    <location>
        <begin position="478"/>
        <end position="501"/>
    </location>
</feature>
<feature type="compositionally biased region" description="Basic and acidic residues" evidence="20">
    <location>
        <begin position="13"/>
        <end position="23"/>
    </location>
</feature>
<keyword evidence="10 19" id="KW-0863">Zinc-finger</keyword>
<evidence type="ECO:0000256" key="8">
    <source>
        <dbReference type="ARBA" id="ARBA00022723"/>
    </source>
</evidence>
<feature type="domain" description="C2H2-type" evidence="21">
    <location>
        <begin position="420"/>
        <end position="447"/>
    </location>
</feature>